<evidence type="ECO:0000313" key="3">
    <source>
        <dbReference type="EMBL" id="CAE6411362.1"/>
    </source>
</evidence>
<dbReference type="PANTHER" id="PTHR33840">
    <property type="match status" value="1"/>
</dbReference>
<proteinExistence type="predicted"/>
<dbReference type="EMBL" id="CAJMWR010001001">
    <property type="protein sequence ID" value="CAE6411362.1"/>
    <property type="molecule type" value="Genomic_DNA"/>
</dbReference>
<sequence>MLLDSPQSWKLYSLELVERKELTDAVILRAIATPENTDCVFDYPEDAEYNLSECVGFNAASKKLEWGGSEFQLAAGVKEVTIDELCHERHLFVTFEEGATFEKETTLALNLDDHLGPVEYYHEQDGEFRNKLGKTPEKSKRSIILCFDGTSNHFSNQNTNVVKLVELLKKDNPEQQMVYYQAGVGTYSAPGFLTGVGQKVAARADEGIAWYLYQHVIDGYRYLMETYRAGDQISIFGFSRGAYTARALAGMLHSVGLLPRHNLEQVPFAYQVYSESEVDIESGDASKSTTKAKAESSDEYSDSPKDVDPRAFKRTYCIPVTITFLGVWDTVGSVGAFTRKTLPYIEHNPSVKYFRQALALDENRGNFIPSLWDHSETFKQNSTTSKQSAVEVWFKGGHCDVGGGAGPTEKFIPLDGPPQKPKARLSNISLRWMIRQCLEPGVHIFFDPKMMRHYRKHQILEKRPPGASKTDIQKEIDRLDARDIAQAPSLMYDSGGWKGFGWRMLDKVPVPKLSQINKAGEQPETTWRPNNGAPRIIHLADPRSNIRLHASVYAHLEHPDEAKEKEPYKPAAIWDNWKVGHWPILEEGECKSVTVSGLDETPFRRAINMSWKPKPEEKSWSETISGWFKWS</sequence>
<feature type="domain" description="T6SS Phospholipase effector Tle1-like catalytic" evidence="2">
    <location>
        <begin position="141"/>
        <end position="436"/>
    </location>
</feature>
<evidence type="ECO:0000313" key="4">
    <source>
        <dbReference type="Proteomes" id="UP000663840"/>
    </source>
</evidence>
<dbReference type="Pfam" id="PF09994">
    <property type="entry name" value="T6SS_Tle1-like_cat"/>
    <property type="match status" value="1"/>
</dbReference>
<dbReference type="SUPFAM" id="SSF53474">
    <property type="entry name" value="alpha/beta-Hydrolases"/>
    <property type="match status" value="1"/>
</dbReference>
<dbReference type="Proteomes" id="UP000663840">
    <property type="component" value="Unassembled WGS sequence"/>
</dbReference>
<comment type="caution">
    <text evidence="3">The sequence shown here is derived from an EMBL/GenBank/DDBJ whole genome shotgun (WGS) entry which is preliminary data.</text>
</comment>
<dbReference type="AlphaFoldDB" id="A0A8H2X2H5"/>
<gene>
    <name evidence="3" type="ORF">RDB_LOCUS44753</name>
</gene>
<reference evidence="3" key="1">
    <citation type="submission" date="2021-01" db="EMBL/GenBank/DDBJ databases">
        <authorList>
            <person name="Kaushik A."/>
        </authorList>
    </citation>
    <scope>NUCLEOTIDE SEQUENCE</scope>
    <source>
        <strain evidence="3">AG1-1A</strain>
    </source>
</reference>
<evidence type="ECO:0000256" key="1">
    <source>
        <dbReference type="SAM" id="MobiDB-lite"/>
    </source>
</evidence>
<feature type="region of interest" description="Disordered" evidence="1">
    <location>
        <begin position="281"/>
        <end position="306"/>
    </location>
</feature>
<dbReference type="PANTHER" id="PTHR33840:SF2">
    <property type="entry name" value="TLE1 PHOSPHOLIPASE DOMAIN-CONTAINING PROTEIN"/>
    <property type="match status" value="1"/>
</dbReference>
<protein>
    <recommendedName>
        <fullName evidence="2">T6SS Phospholipase effector Tle1-like catalytic domain-containing protein</fullName>
    </recommendedName>
</protein>
<dbReference type="InterPro" id="IPR029058">
    <property type="entry name" value="AB_hydrolase_fold"/>
</dbReference>
<evidence type="ECO:0000259" key="2">
    <source>
        <dbReference type="Pfam" id="PF09994"/>
    </source>
</evidence>
<accession>A0A8H2X2H5</accession>
<dbReference type="InterPro" id="IPR018712">
    <property type="entry name" value="Tle1-like_cat"/>
</dbReference>
<organism evidence="3 4">
    <name type="scientific">Rhizoctonia solani</name>
    <dbReference type="NCBI Taxonomy" id="456999"/>
    <lineage>
        <taxon>Eukaryota</taxon>
        <taxon>Fungi</taxon>
        <taxon>Dikarya</taxon>
        <taxon>Basidiomycota</taxon>
        <taxon>Agaricomycotina</taxon>
        <taxon>Agaricomycetes</taxon>
        <taxon>Cantharellales</taxon>
        <taxon>Ceratobasidiaceae</taxon>
        <taxon>Rhizoctonia</taxon>
    </lineage>
</organism>
<feature type="compositionally biased region" description="Basic and acidic residues" evidence="1">
    <location>
        <begin position="292"/>
        <end position="306"/>
    </location>
</feature>
<name>A0A8H2X2H5_9AGAM</name>